<dbReference type="Proteomes" id="UP000294360">
    <property type="component" value="Chromosome"/>
</dbReference>
<dbReference type="SUPFAM" id="SSF55961">
    <property type="entry name" value="Bet v1-like"/>
    <property type="match status" value="1"/>
</dbReference>
<dbReference type="RefSeq" id="WP_166795904.1">
    <property type="nucleotide sequence ID" value="NZ_CP139089.1"/>
</dbReference>
<dbReference type="EMBL" id="LR536450">
    <property type="protein sequence ID" value="VFU08826.1"/>
    <property type="molecule type" value="Genomic_DNA"/>
</dbReference>
<dbReference type="InterPro" id="IPR023393">
    <property type="entry name" value="START-like_dom_sf"/>
</dbReference>
<feature type="region of interest" description="Disordered" evidence="1">
    <location>
        <begin position="76"/>
        <end position="129"/>
    </location>
</feature>
<dbReference type="KEGG" id="mtun:MTUNDRAET4_1933"/>
<name>A0A4U8YYX5_METTU</name>
<proteinExistence type="predicted"/>
<dbReference type="Gene3D" id="3.30.530.20">
    <property type="match status" value="1"/>
</dbReference>
<evidence type="ECO:0000313" key="2">
    <source>
        <dbReference type="EMBL" id="VFU08826.1"/>
    </source>
</evidence>
<organism evidence="2 3">
    <name type="scientific">Methylocella tundrae</name>
    <dbReference type="NCBI Taxonomy" id="227605"/>
    <lineage>
        <taxon>Bacteria</taxon>
        <taxon>Pseudomonadati</taxon>
        <taxon>Pseudomonadota</taxon>
        <taxon>Alphaproteobacteria</taxon>
        <taxon>Hyphomicrobiales</taxon>
        <taxon>Beijerinckiaceae</taxon>
        <taxon>Methylocella</taxon>
    </lineage>
</organism>
<dbReference type="AlphaFoldDB" id="A0A4U8YYX5"/>
<sequence length="129" mass="14735">MLETINSTKTIGVLSDAVWTAVAGIGGIDRWLPLIESCRAEGRGEGALRFLRIASGGEVEDRVDEIDHQPRRFRYTRRARPFPSKTMLEQSKSAPRRRIDPKSHGPSISTSRRKRRTRWSPFFRAPCRT</sequence>
<feature type="compositionally biased region" description="Low complexity" evidence="1">
    <location>
        <begin position="119"/>
        <end position="129"/>
    </location>
</feature>
<dbReference type="InterPro" id="IPR019587">
    <property type="entry name" value="Polyketide_cyclase/dehydratase"/>
</dbReference>
<gene>
    <name evidence="2" type="ORF">MTUNDRAET4_1933</name>
</gene>
<dbReference type="Pfam" id="PF10604">
    <property type="entry name" value="Polyketide_cyc2"/>
    <property type="match status" value="1"/>
</dbReference>
<reference evidence="2 3" key="1">
    <citation type="submission" date="2019-03" db="EMBL/GenBank/DDBJ databases">
        <authorList>
            <person name="Kox A.R. M."/>
        </authorList>
    </citation>
    <scope>NUCLEOTIDE SEQUENCE [LARGE SCALE GENOMIC DNA]</scope>
    <source>
        <strain evidence="2">MTUNDRAET4 annotated genome</strain>
    </source>
</reference>
<accession>A0A4U8YYX5</accession>
<evidence type="ECO:0000256" key="1">
    <source>
        <dbReference type="SAM" id="MobiDB-lite"/>
    </source>
</evidence>
<evidence type="ECO:0000313" key="3">
    <source>
        <dbReference type="Proteomes" id="UP000294360"/>
    </source>
</evidence>
<protein>
    <submittedName>
        <fullName evidence="2">Uncharacterized protein</fullName>
    </submittedName>
</protein>